<gene>
    <name evidence="1" type="ORF">BV25DRAFT_1829340</name>
</gene>
<sequence>MTKSATSRPQKRARVKSLPSSSPALQDASTTPNERLRLPTELLYDIIATSLGDFVSDLILSPVAAEWDAISSFLHVSRSFRGCTIRLLYHLWGDTFIHEQTRVLSNYKPTLSIFIRLSKLARDSPGEFLRERKPKLLSERVIRHPLSPLARLWSCLIRNTANANALLADCDGCQPESVFSLPDFEAMKASYDGLPEGVRHLLLGRVMRHIILRAATWFKLNALAVSVNNIFRMIFMMAFSDIPWQAFRFEISGPMNSDADVSVQSRILHEKIAALFSITADDLPSLTLGEIQAIGLDEAMVLLSVIEAEHDGRATFCRYLKGFLAAHLTDHERARHMWARTVTLFPLEAPPVEEDGIEDDDAEASDVDED</sequence>
<reference evidence="1" key="1">
    <citation type="submission" date="2021-03" db="EMBL/GenBank/DDBJ databases">
        <authorList>
            <consortium name="DOE Joint Genome Institute"/>
            <person name="Ahrendt S."/>
            <person name="Looney B.P."/>
            <person name="Miyauchi S."/>
            <person name="Morin E."/>
            <person name="Drula E."/>
            <person name="Courty P.E."/>
            <person name="Chicoki N."/>
            <person name="Fauchery L."/>
            <person name="Kohler A."/>
            <person name="Kuo A."/>
            <person name="Labutti K."/>
            <person name="Pangilinan J."/>
            <person name="Lipzen A."/>
            <person name="Riley R."/>
            <person name="Andreopoulos W."/>
            <person name="He G."/>
            <person name="Johnson J."/>
            <person name="Barry K.W."/>
            <person name="Grigoriev I.V."/>
            <person name="Nagy L."/>
            <person name="Hibbett D."/>
            <person name="Henrissat B."/>
            <person name="Matheny P.B."/>
            <person name="Labbe J."/>
            <person name="Martin F."/>
        </authorList>
    </citation>
    <scope>NUCLEOTIDE SEQUENCE</scope>
    <source>
        <strain evidence="1">HHB10654</strain>
    </source>
</reference>
<evidence type="ECO:0000313" key="2">
    <source>
        <dbReference type="Proteomes" id="UP000814140"/>
    </source>
</evidence>
<dbReference type="EMBL" id="MU277229">
    <property type="protein sequence ID" value="KAI0059035.1"/>
    <property type="molecule type" value="Genomic_DNA"/>
</dbReference>
<protein>
    <submittedName>
        <fullName evidence="1">Uncharacterized protein</fullName>
    </submittedName>
</protein>
<reference evidence="1" key="2">
    <citation type="journal article" date="2022" name="New Phytol.">
        <title>Evolutionary transition to the ectomycorrhizal habit in the genomes of a hyperdiverse lineage of mushroom-forming fungi.</title>
        <authorList>
            <person name="Looney B."/>
            <person name="Miyauchi S."/>
            <person name="Morin E."/>
            <person name="Drula E."/>
            <person name="Courty P.E."/>
            <person name="Kohler A."/>
            <person name="Kuo A."/>
            <person name="LaButti K."/>
            <person name="Pangilinan J."/>
            <person name="Lipzen A."/>
            <person name="Riley R."/>
            <person name="Andreopoulos W."/>
            <person name="He G."/>
            <person name="Johnson J."/>
            <person name="Nolan M."/>
            <person name="Tritt A."/>
            <person name="Barry K.W."/>
            <person name="Grigoriev I.V."/>
            <person name="Nagy L.G."/>
            <person name="Hibbett D."/>
            <person name="Henrissat B."/>
            <person name="Matheny P.B."/>
            <person name="Labbe J."/>
            <person name="Martin F.M."/>
        </authorList>
    </citation>
    <scope>NUCLEOTIDE SEQUENCE</scope>
    <source>
        <strain evidence="1">HHB10654</strain>
    </source>
</reference>
<organism evidence="1 2">
    <name type="scientific">Artomyces pyxidatus</name>
    <dbReference type="NCBI Taxonomy" id="48021"/>
    <lineage>
        <taxon>Eukaryota</taxon>
        <taxon>Fungi</taxon>
        <taxon>Dikarya</taxon>
        <taxon>Basidiomycota</taxon>
        <taxon>Agaricomycotina</taxon>
        <taxon>Agaricomycetes</taxon>
        <taxon>Russulales</taxon>
        <taxon>Auriscalpiaceae</taxon>
        <taxon>Artomyces</taxon>
    </lineage>
</organism>
<accession>A0ACB8SSG4</accession>
<proteinExistence type="predicted"/>
<keyword evidence="2" id="KW-1185">Reference proteome</keyword>
<evidence type="ECO:0000313" key="1">
    <source>
        <dbReference type="EMBL" id="KAI0059035.1"/>
    </source>
</evidence>
<comment type="caution">
    <text evidence="1">The sequence shown here is derived from an EMBL/GenBank/DDBJ whole genome shotgun (WGS) entry which is preliminary data.</text>
</comment>
<dbReference type="Proteomes" id="UP000814140">
    <property type="component" value="Unassembled WGS sequence"/>
</dbReference>
<name>A0ACB8SSG4_9AGAM</name>